<dbReference type="GeneID" id="9678060"/>
<organism evidence="2 3">
    <name type="scientific">Fusarium vanettenii (strain ATCC MYA-4622 / CBS 123669 / FGSC 9596 / NRRL 45880 / 77-13-4)</name>
    <name type="common">Fusarium solani subsp. pisi</name>
    <dbReference type="NCBI Taxonomy" id="660122"/>
    <lineage>
        <taxon>Eukaryota</taxon>
        <taxon>Fungi</taxon>
        <taxon>Dikarya</taxon>
        <taxon>Ascomycota</taxon>
        <taxon>Pezizomycotina</taxon>
        <taxon>Sordariomycetes</taxon>
        <taxon>Hypocreomycetidae</taxon>
        <taxon>Hypocreales</taxon>
        <taxon>Nectriaceae</taxon>
        <taxon>Fusarium</taxon>
        <taxon>Fusarium solani species complex</taxon>
        <taxon>Fusarium vanettenii</taxon>
    </lineage>
</organism>
<evidence type="ECO:0000313" key="3">
    <source>
        <dbReference type="Proteomes" id="UP000005206"/>
    </source>
</evidence>
<feature type="region of interest" description="Disordered" evidence="1">
    <location>
        <begin position="402"/>
        <end position="425"/>
    </location>
</feature>
<dbReference type="KEGG" id="nhe:NECHADRAFT_88017"/>
<dbReference type="RefSeq" id="XP_003040238.1">
    <property type="nucleotide sequence ID" value="XM_003040192.1"/>
</dbReference>
<proteinExistence type="predicted"/>
<dbReference type="Proteomes" id="UP000005206">
    <property type="component" value="Chromosome 13"/>
</dbReference>
<protein>
    <submittedName>
        <fullName evidence="2">Uncharacterized protein</fullName>
    </submittedName>
</protein>
<feature type="compositionally biased region" description="Pro residues" evidence="1">
    <location>
        <begin position="69"/>
        <end position="78"/>
    </location>
</feature>
<feature type="compositionally biased region" description="Pro residues" evidence="1">
    <location>
        <begin position="157"/>
        <end position="174"/>
    </location>
</feature>
<sequence length="555" mass="60096">MQQSDDLRVGRCRVSCARVVHSGSDKLPSHLPGAGLSPLKEPPIPPTISASDSDTPQTPLLPPKSSSPDAPPTIPPLPSGSVDPPVQPPSPSDPPKTTSSEGPGLVTVTGTDSGVITYSPTRYTEYETATETRTTTRDDGLIIIIFPGGWSWIPFGIPDPNPPPPPPGPPTPGPDKPDPSTAKSSRCTLTKPPECTRTVSFISVGSGYSSTVYGECSYATSCATGEQSTTTTVVDVQGQADNEFGDPEEEWPAESGDPDQSSLDFFEAWYDELGISFDSIGNVEAECEGDEAQIDSMCLVRTVVDFCSEVNKDKDKELSIEIPSGGREEQKRSIVRRDVECDGWAFEFVWTGSGGGQCLDNCNGAMAEIIGQCAISDPFRVPEKGKIDAECGTYSYKIKPFTKPTSTSSKPAEPSKTDATPVPPQASNFKCNNPADFIGHIDVSESSVWDSAWSACHRDIAPAEWDTDESKKIGMFDQWEKEHGVGFRYSISWIEGCRVLPDNKQKLWHPEAFYHKYSPDCRLVFSDLWKYCNDNEGVGGAVDYGCIRYEMKAGV</sequence>
<evidence type="ECO:0000313" key="2">
    <source>
        <dbReference type="EMBL" id="EEU34525.1"/>
    </source>
</evidence>
<dbReference type="InParanoid" id="C7ZN89"/>
<feature type="region of interest" description="Disordered" evidence="1">
    <location>
        <begin position="154"/>
        <end position="191"/>
    </location>
</feature>
<dbReference type="OrthoDB" id="1896086at2759"/>
<gene>
    <name evidence="2" type="ORF">NECHADRAFT_88017</name>
</gene>
<reference evidence="2 3" key="1">
    <citation type="journal article" date="2009" name="PLoS Genet.">
        <title>The genome of Nectria haematococca: contribution of supernumerary chromosomes to gene expansion.</title>
        <authorList>
            <person name="Coleman J.J."/>
            <person name="Rounsley S.D."/>
            <person name="Rodriguez-Carres M."/>
            <person name="Kuo A."/>
            <person name="Wasmann C.C."/>
            <person name="Grimwood J."/>
            <person name="Schmutz J."/>
            <person name="Taga M."/>
            <person name="White G.J."/>
            <person name="Zhou S."/>
            <person name="Schwartz D.C."/>
            <person name="Freitag M."/>
            <person name="Ma L.J."/>
            <person name="Danchin E.G."/>
            <person name="Henrissat B."/>
            <person name="Coutinho P.M."/>
            <person name="Nelson D.R."/>
            <person name="Straney D."/>
            <person name="Napoli C.A."/>
            <person name="Barker B.M."/>
            <person name="Gribskov M."/>
            <person name="Rep M."/>
            <person name="Kroken S."/>
            <person name="Molnar I."/>
            <person name="Rensing C."/>
            <person name="Kennell J.C."/>
            <person name="Zamora J."/>
            <person name="Farman M.L."/>
            <person name="Selker E.U."/>
            <person name="Salamov A."/>
            <person name="Shapiro H."/>
            <person name="Pangilinan J."/>
            <person name="Lindquist E."/>
            <person name="Lamers C."/>
            <person name="Grigoriev I.V."/>
            <person name="Geiser D.M."/>
            <person name="Covert S.F."/>
            <person name="Temporini E."/>
            <person name="Vanetten H.D."/>
        </authorList>
    </citation>
    <scope>NUCLEOTIDE SEQUENCE [LARGE SCALE GENOMIC DNA]</scope>
    <source>
        <strain evidence="3">ATCC MYA-4622 / CBS 123669 / FGSC 9596 / NRRL 45880 / 77-13-4</strain>
    </source>
</reference>
<dbReference type="PRINTS" id="PR01217">
    <property type="entry name" value="PRICHEXTENSN"/>
</dbReference>
<name>C7ZN89_FUSV7</name>
<dbReference type="eggNOG" id="ENOG502S1H2">
    <property type="taxonomic scope" value="Eukaryota"/>
</dbReference>
<dbReference type="EMBL" id="GG698964">
    <property type="protein sequence ID" value="EEU34525.1"/>
    <property type="molecule type" value="Genomic_DNA"/>
</dbReference>
<keyword evidence="3" id="KW-1185">Reference proteome</keyword>
<feature type="region of interest" description="Disordered" evidence="1">
    <location>
        <begin position="19"/>
        <end position="119"/>
    </location>
</feature>
<feature type="compositionally biased region" description="Polar residues" evidence="1">
    <location>
        <begin position="48"/>
        <end position="68"/>
    </location>
</feature>
<dbReference type="PANTHER" id="PTHR48125">
    <property type="entry name" value="LP07818P1"/>
    <property type="match status" value="1"/>
</dbReference>
<dbReference type="OMA" id="THPVYPR"/>
<dbReference type="VEuPathDB" id="FungiDB:NECHADRAFT_88017"/>
<dbReference type="AlphaFoldDB" id="C7ZN89"/>
<dbReference type="PANTHER" id="PTHR48125:SF12">
    <property type="entry name" value="AT HOOK TRANSCRIPTION FACTOR FAMILY-RELATED"/>
    <property type="match status" value="1"/>
</dbReference>
<feature type="compositionally biased region" description="Polar residues" evidence="1">
    <location>
        <begin position="108"/>
        <end position="119"/>
    </location>
</feature>
<evidence type="ECO:0000256" key="1">
    <source>
        <dbReference type="SAM" id="MobiDB-lite"/>
    </source>
</evidence>
<accession>C7ZN89</accession>
<dbReference type="HOGENOM" id="CLU_490972_0_0_1"/>
<feature type="compositionally biased region" description="Pro residues" evidence="1">
    <location>
        <begin position="85"/>
        <end position="94"/>
    </location>
</feature>